<comment type="caution">
    <text evidence="1">The sequence shown here is derived from an EMBL/GenBank/DDBJ whole genome shotgun (WGS) entry which is preliminary data.</text>
</comment>
<gene>
    <name evidence="1" type="ORF">AAHA92_27006</name>
</gene>
<dbReference type="Proteomes" id="UP001567538">
    <property type="component" value="Unassembled WGS sequence"/>
</dbReference>
<name>A0ABD1G2E3_SALDI</name>
<accession>A0ABD1G2E3</accession>
<evidence type="ECO:0000313" key="2">
    <source>
        <dbReference type="Proteomes" id="UP001567538"/>
    </source>
</evidence>
<dbReference type="AlphaFoldDB" id="A0ABD1G2E3"/>
<protein>
    <submittedName>
        <fullName evidence="1">Uncharacterized protein</fullName>
    </submittedName>
</protein>
<sequence length="132" mass="14666">MGDAVKSPSRIDCVNVAVKHLPVAVTNFRDLGFHLHHLGFELVRLFNLNAHLMKGFMLSVGGEKVLFWFESFFLCQISSFLGQNLTCLDLKGGDPSCAKQWSLQLEKNSPCRSIHIAVLTNIHIMLQVVAAS</sequence>
<reference evidence="1 2" key="1">
    <citation type="submission" date="2024-06" db="EMBL/GenBank/DDBJ databases">
        <title>A chromosome level genome sequence of Diviner's sage (Salvia divinorum).</title>
        <authorList>
            <person name="Ford S.A."/>
            <person name="Ro D.-K."/>
            <person name="Ness R.W."/>
            <person name="Phillips M.A."/>
        </authorList>
    </citation>
    <scope>NUCLEOTIDE SEQUENCE [LARGE SCALE GENOMIC DNA]</scope>
    <source>
        <strain evidence="1">SAF-2024a</strain>
        <tissue evidence="1">Leaf</tissue>
    </source>
</reference>
<keyword evidence="2" id="KW-1185">Reference proteome</keyword>
<dbReference type="EMBL" id="JBEAFC010000010">
    <property type="protein sequence ID" value="KAL1538242.1"/>
    <property type="molecule type" value="Genomic_DNA"/>
</dbReference>
<evidence type="ECO:0000313" key="1">
    <source>
        <dbReference type="EMBL" id="KAL1538242.1"/>
    </source>
</evidence>
<proteinExistence type="predicted"/>
<organism evidence="1 2">
    <name type="scientific">Salvia divinorum</name>
    <name type="common">Maria pastora</name>
    <name type="synonym">Diviner's sage</name>
    <dbReference type="NCBI Taxonomy" id="28513"/>
    <lineage>
        <taxon>Eukaryota</taxon>
        <taxon>Viridiplantae</taxon>
        <taxon>Streptophyta</taxon>
        <taxon>Embryophyta</taxon>
        <taxon>Tracheophyta</taxon>
        <taxon>Spermatophyta</taxon>
        <taxon>Magnoliopsida</taxon>
        <taxon>eudicotyledons</taxon>
        <taxon>Gunneridae</taxon>
        <taxon>Pentapetalae</taxon>
        <taxon>asterids</taxon>
        <taxon>lamiids</taxon>
        <taxon>Lamiales</taxon>
        <taxon>Lamiaceae</taxon>
        <taxon>Nepetoideae</taxon>
        <taxon>Mentheae</taxon>
        <taxon>Salviinae</taxon>
        <taxon>Salvia</taxon>
        <taxon>Salvia subgen. Calosphace</taxon>
    </lineage>
</organism>